<reference evidence="9" key="2">
    <citation type="journal article" date="2021" name="Microbiome">
        <title>Successional dynamics and alternative stable states in a saline activated sludge microbial community over 9 years.</title>
        <authorList>
            <person name="Wang Y."/>
            <person name="Ye J."/>
            <person name="Ju F."/>
            <person name="Liu L."/>
            <person name="Boyd J.A."/>
            <person name="Deng Y."/>
            <person name="Parks D.H."/>
            <person name="Jiang X."/>
            <person name="Yin X."/>
            <person name="Woodcroft B.J."/>
            <person name="Tyson G.W."/>
            <person name="Hugenholtz P."/>
            <person name="Polz M.F."/>
            <person name="Zhang T."/>
        </authorList>
    </citation>
    <scope>NUCLEOTIDE SEQUENCE</scope>
    <source>
        <strain evidence="9">HKST-UBA12</strain>
    </source>
</reference>
<dbReference type="Pfam" id="PF00281">
    <property type="entry name" value="Ribosomal_L5"/>
    <property type="match status" value="1"/>
</dbReference>
<gene>
    <name evidence="5 9" type="primary">rplE</name>
    <name evidence="9" type="ORF">KC640_02100</name>
</gene>
<keyword evidence="2 5" id="KW-0689">Ribosomal protein</keyword>
<reference evidence="9" key="1">
    <citation type="submission" date="2020-04" db="EMBL/GenBank/DDBJ databases">
        <authorList>
            <person name="Zhang T."/>
        </authorList>
    </citation>
    <scope>NUCLEOTIDE SEQUENCE</scope>
    <source>
        <strain evidence="9">HKST-UBA12</strain>
    </source>
</reference>
<evidence type="ECO:0000256" key="4">
    <source>
        <dbReference type="ARBA" id="ARBA00035245"/>
    </source>
</evidence>
<dbReference type="PIRSF" id="PIRSF002161">
    <property type="entry name" value="Ribosomal_L5"/>
    <property type="match status" value="1"/>
</dbReference>
<dbReference type="HAMAP" id="MF_01333_B">
    <property type="entry name" value="Ribosomal_uL5_B"/>
    <property type="match status" value="1"/>
</dbReference>
<feature type="domain" description="Large ribosomal subunit protein uL5 C-terminal" evidence="8">
    <location>
        <begin position="90"/>
        <end position="181"/>
    </location>
</feature>
<evidence type="ECO:0000313" key="9">
    <source>
        <dbReference type="EMBL" id="MCA9379196.1"/>
    </source>
</evidence>
<dbReference type="FunFam" id="3.30.1440.10:FF:000001">
    <property type="entry name" value="50S ribosomal protein L5"/>
    <property type="match status" value="1"/>
</dbReference>
<dbReference type="InterPro" id="IPR020930">
    <property type="entry name" value="Ribosomal_uL5_bac-type"/>
</dbReference>
<comment type="caution">
    <text evidence="9">The sequence shown here is derived from an EMBL/GenBank/DDBJ whole genome shotgun (WGS) entry which is preliminary data.</text>
</comment>
<evidence type="ECO:0000259" key="7">
    <source>
        <dbReference type="Pfam" id="PF00281"/>
    </source>
</evidence>
<dbReference type="InterPro" id="IPR022803">
    <property type="entry name" value="Ribosomal_uL5_dom_sf"/>
</dbReference>
<keyword evidence="3 5" id="KW-0687">Ribonucleoprotein</keyword>
<dbReference type="InterPro" id="IPR020929">
    <property type="entry name" value="Ribosomal_uL5_CS"/>
</dbReference>
<dbReference type="GO" id="GO:0003735">
    <property type="term" value="F:structural constituent of ribosome"/>
    <property type="evidence" value="ECO:0007669"/>
    <property type="project" value="InterPro"/>
</dbReference>
<dbReference type="GO" id="GO:0005840">
    <property type="term" value="C:ribosome"/>
    <property type="evidence" value="ECO:0007669"/>
    <property type="project" value="UniProtKB-KW"/>
</dbReference>
<keyword evidence="5" id="KW-0699">rRNA-binding</keyword>
<dbReference type="NCBIfam" id="NF000585">
    <property type="entry name" value="PRK00010.1"/>
    <property type="match status" value="1"/>
</dbReference>
<dbReference type="PROSITE" id="PS00358">
    <property type="entry name" value="RIBOSOMAL_L5"/>
    <property type="match status" value="1"/>
</dbReference>
<proteinExistence type="inferred from homology"/>
<dbReference type="Proteomes" id="UP000760819">
    <property type="component" value="Unassembled WGS sequence"/>
</dbReference>
<dbReference type="Pfam" id="PF00673">
    <property type="entry name" value="Ribosomal_L5_C"/>
    <property type="match status" value="1"/>
</dbReference>
<protein>
    <recommendedName>
        <fullName evidence="4 5">Large ribosomal subunit protein uL5</fullName>
    </recommendedName>
</protein>
<name>A0A955I671_9BACT</name>
<comment type="similarity">
    <text evidence="1 5 6">Belongs to the universal ribosomal protein uL5 family.</text>
</comment>
<dbReference type="InterPro" id="IPR031309">
    <property type="entry name" value="Ribosomal_uL5_C"/>
</dbReference>
<feature type="domain" description="Large ribosomal subunit protein uL5 N-terminal" evidence="7">
    <location>
        <begin position="27"/>
        <end position="84"/>
    </location>
</feature>
<accession>A0A955I671</accession>
<dbReference type="InterPro" id="IPR002132">
    <property type="entry name" value="Ribosomal_uL5"/>
</dbReference>
<evidence type="ECO:0000256" key="3">
    <source>
        <dbReference type="ARBA" id="ARBA00023274"/>
    </source>
</evidence>
<evidence type="ECO:0000256" key="6">
    <source>
        <dbReference type="RuleBase" id="RU003930"/>
    </source>
</evidence>
<dbReference type="InterPro" id="IPR031310">
    <property type="entry name" value="Ribosomal_uL5_N"/>
</dbReference>
<dbReference type="GO" id="GO:1990904">
    <property type="term" value="C:ribonucleoprotein complex"/>
    <property type="evidence" value="ECO:0007669"/>
    <property type="project" value="UniProtKB-KW"/>
</dbReference>
<keyword evidence="5" id="KW-0820">tRNA-binding</keyword>
<dbReference type="GO" id="GO:0019843">
    <property type="term" value="F:rRNA binding"/>
    <property type="evidence" value="ECO:0007669"/>
    <property type="project" value="UniProtKB-UniRule"/>
</dbReference>
<dbReference type="SUPFAM" id="SSF55282">
    <property type="entry name" value="RL5-like"/>
    <property type="match status" value="1"/>
</dbReference>
<organism evidence="9 10">
    <name type="scientific">Candidatus Dojkabacteria bacterium</name>
    <dbReference type="NCBI Taxonomy" id="2099670"/>
    <lineage>
        <taxon>Bacteria</taxon>
        <taxon>Candidatus Dojkabacteria</taxon>
    </lineage>
</organism>
<sequence length="190" mass="21408">MANTTDSKQKYFTEVQKQLMQELGITNVMATPRLTKIVVNAGIGKEAITNSGVAAEFAEDIALITGQKPVVTKSKKAISNFKLRENMDNGLKVTLRGDRMWDFYNKLVNVVLPRVKDFRGVSDKAFDKRGNYALGIREHTVFPEIDTNKLSKIRTLQVIICTSAETDEQAKLLLEKLGMPFKKQRQQKSN</sequence>
<dbReference type="Gene3D" id="3.30.1440.10">
    <property type="match status" value="1"/>
</dbReference>
<evidence type="ECO:0000256" key="2">
    <source>
        <dbReference type="ARBA" id="ARBA00022980"/>
    </source>
</evidence>
<comment type="subunit">
    <text evidence="5">Part of the 50S ribosomal subunit; part of the 5S rRNA/L5/L18/L25 subcomplex. Contacts the 5S rRNA and the P site tRNA. Forms a bridge to the 30S subunit in the 70S ribosome.</text>
</comment>
<keyword evidence="5" id="KW-0694">RNA-binding</keyword>
<dbReference type="EMBL" id="JAGQLI010000109">
    <property type="protein sequence ID" value="MCA9379196.1"/>
    <property type="molecule type" value="Genomic_DNA"/>
</dbReference>
<evidence type="ECO:0000256" key="5">
    <source>
        <dbReference type="HAMAP-Rule" id="MF_01333"/>
    </source>
</evidence>
<evidence type="ECO:0000256" key="1">
    <source>
        <dbReference type="ARBA" id="ARBA00008553"/>
    </source>
</evidence>
<evidence type="ECO:0000259" key="8">
    <source>
        <dbReference type="Pfam" id="PF00673"/>
    </source>
</evidence>
<comment type="function">
    <text evidence="5">This is 1 of the proteins that bind and probably mediate the attachment of the 5S RNA into the large ribosomal subunit, where it forms part of the central protuberance. In the 70S ribosome it contacts protein S13 of the 30S subunit (bridge B1b), connecting the 2 subunits; this bridge is implicated in subunit movement. Contacts the P site tRNA; the 5S rRNA and some of its associated proteins might help stabilize positioning of ribosome-bound tRNAs.</text>
</comment>
<dbReference type="GO" id="GO:0006412">
    <property type="term" value="P:translation"/>
    <property type="evidence" value="ECO:0007669"/>
    <property type="project" value="UniProtKB-UniRule"/>
</dbReference>
<dbReference type="PANTHER" id="PTHR11994">
    <property type="entry name" value="60S RIBOSOMAL PROTEIN L11-RELATED"/>
    <property type="match status" value="1"/>
</dbReference>
<evidence type="ECO:0000313" key="10">
    <source>
        <dbReference type="Proteomes" id="UP000760819"/>
    </source>
</evidence>
<dbReference type="AlphaFoldDB" id="A0A955I671"/>
<dbReference type="GO" id="GO:0000049">
    <property type="term" value="F:tRNA binding"/>
    <property type="evidence" value="ECO:0007669"/>
    <property type="project" value="UniProtKB-UniRule"/>
</dbReference>